<evidence type="ECO:0000256" key="9">
    <source>
        <dbReference type="ARBA" id="ARBA00023136"/>
    </source>
</evidence>
<dbReference type="GO" id="GO:0003774">
    <property type="term" value="F:cytoskeletal motor activity"/>
    <property type="evidence" value="ECO:0007669"/>
    <property type="project" value="InterPro"/>
</dbReference>
<feature type="transmembrane region" description="Helical" evidence="12">
    <location>
        <begin position="28"/>
        <end position="47"/>
    </location>
</feature>
<comment type="function">
    <text evidence="1">The M ring may be actively involved in energy transduction.</text>
</comment>
<accession>A0A451CXG7</accession>
<dbReference type="EMBL" id="LR217695">
    <property type="protein sequence ID" value="VFP78027.1"/>
    <property type="molecule type" value="Genomic_DNA"/>
</dbReference>
<dbReference type="Pfam" id="PF01514">
    <property type="entry name" value="YscJ_FliF"/>
    <property type="match status" value="1"/>
</dbReference>
<dbReference type="AlphaFoldDB" id="A0A451CXG7"/>
<reference evidence="15 16" key="1">
    <citation type="submission" date="2019-02" db="EMBL/GenBank/DDBJ databases">
        <authorList>
            <person name="Manzano-Marin A."/>
            <person name="Manzano-Marin A."/>
        </authorList>
    </citation>
    <scope>NUCLEOTIDE SEQUENCE [LARGE SCALE GENOMIC DNA]</scope>
    <source>
        <strain evidence="15 16">BuCicuneomaculata</strain>
    </source>
</reference>
<dbReference type="InterPro" id="IPR000067">
    <property type="entry name" value="FlgMring_FliF"/>
</dbReference>
<evidence type="ECO:0000256" key="7">
    <source>
        <dbReference type="ARBA" id="ARBA00022692"/>
    </source>
</evidence>
<dbReference type="GO" id="GO:0071973">
    <property type="term" value="P:bacterial-type flagellum-dependent cell motility"/>
    <property type="evidence" value="ECO:0007669"/>
    <property type="project" value="InterPro"/>
</dbReference>
<keyword evidence="15" id="KW-0966">Cell projection</keyword>
<dbReference type="InterPro" id="IPR006182">
    <property type="entry name" value="FliF_N_dom"/>
</dbReference>
<comment type="subcellular location">
    <subcellularLocation>
        <location evidence="2">Bacterial flagellum basal body</location>
    </subcellularLocation>
    <subcellularLocation>
        <location evidence="3">Cell membrane</location>
        <topology evidence="3">Multi-pass membrane protein</topology>
    </subcellularLocation>
</comment>
<name>A0A451CXG7_9GAMM</name>
<evidence type="ECO:0000256" key="12">
    <source>
        <dbReference type="SAM" id="Phobius"/>
    </source>
</evidence>
<evidence type="ECO:0000256" key="2">
    <source>
        <dbReference type="ARBA" id="ARBA00004117"/>
    </source>
</evidence>
<dbReference type="GO" id="GO:0009431">
    <property type="term" value="C:bacterial-type flagellum basal body, MS ring"/>
    <property type="evidence" value="ECO:0007669"/>
    <property type="project" value="InterPro"/>
</dbReference>
<dbReference type="InterPro" id="IPR045851">
    <property type="entry name" value="AMP-bd_C_sf"/>
</dbReference>
<comment type="similarity">
    <text evidence="4">Belongs to the FliF family.</text>
</comment>
<evidence type="ECO:0000256" key="5">
    <source>
        <dbReference type="ARBA" id="ARBA00017949"/>
    </source>
</evidence>
<evidence type="ECO:0000259" key="14">
    <source>
        <dbReference type="Pfam" id="PF08345"/>
    </source>
</evidence>
<dbReference type="PANTHER" id="PTHR30046:SF0">
    <property type="entry name" value="FLAGELLAR M-RING PROTEIN"/>
    <property type="match status" value="1"/>
</dbReference>
<dbReference type="Pfam" id="PF08345">
    <property type="entry name" value="YscJ_FliF_C"/>
    <property type="match status" value="1"/>
</dbReference>
<dbReference type="InterPro" id="IPR013556">
    <property type="entry name" value="Flag_M-ring_C"/>
</dbReference>
<comment type="subunit">
    <text evidence="11">The basal body constitutes a major portion of the flagellar organelle and consists of four rings (L,P,S, and M) mounted on a central rod. The M ring is integral to the inner membrane of the cell and may be connected to the flagellar rod via the S ring. The S (supramembrane ring) lies just distal to the M ring. The L and P rings lie in the outer membrane and the periplasmic space, respectively.</text>
</comment>
<organism evidence="15 16">
    <name type="scientific">Buchnera aphidicola</name>
    <name type="common">Cinara cuneomaculata</name>
    <dbReference type="NCBI Taxonomy" id="1660040"/>
    <lineage>
        <taxon>Bacteria</taxon>
        <taxon>Pseudomonadati</taxon>
        <taxon>Pseudomonadota</taxon>
        <taxon>Gammaproteobacteria</taxon>
        <taxon>Enterobacterales</taxon>
        <taxon>Erwiniaceae</taxon>
        <taxon>Buchnera</taxon>
    </lineage>
</organism>
<gene>
    <name evidence="15" type="primary">fliF</name>
    <name evidence="15" type="ORF">BUCICUMA2628_045</name>
</gene>
<feature type="domain" description="Flagellar M-ring C-terminal" evidence="14">
    <location>
        <begin position="396"/>
        <end position="453"/>
    </location>
</feature>
<dbReference type="OrthoDB" id="8554211at2"/>
<feature type="domain" description="Flagellar M-ring N-terminal" evidence="13">
    <location>
        <begin position="48"/>
        <end position="222"/>
    </location>
</feature>
<dbReference type="InterPro" id="IPR043427">
    <property type="entry name" value="YscJ/FliF"/>
</dbReference>
<keyword evidence="10" id="KW-0975">Bacterial flagellum</keyword>
<protein>
    <recommendedName>
        <fullName evidence="5">Flagellar M-ring protein</fullName>
    </recommendedName>
</protein>
<keyword evidence="15" id="KW-0969">Cilium</keyword>
<evidence type="ECO:0000256" key="3">
    <source>
        <dbReference type="ARBA" id="ARBA00004651"/>
    </source>
</evidence>
<dbReference type="PANTHER" id="PTHR30046">
    <property type="entry name" value="FLAGELLAR M-RING PROTEIN"/>
    <property type="match status" value="1"/>
</dbReference>
<feature type="transmembrane region" description="Helical" evidence="12">
    <location>
        <begin position="473"/>
        <end position="494"/>
    </location>
</feature>
<dbReference type="GO" id="GO:0005886">
    <property type="term" value="C:plasma membrane"/>
    <property type="evidence" value="ECO:0007669"/>
    <property type="project" value="UniProtKB-SubCell"/>
</dbReference>
<evidence type="ECO:0000313" key="16">
    <source>
        <dbReference type="Proteomes" id="UP000294404"/>
    </source>
</evidence>
<dbReference type="Gene3D" id="3.30.300.30">
    <property type="match status" value="1"/>
</dbReference>
<evidence type="ECO:0000256" key="10">
    <source>
        <dbReference type="ARBA" id="ARBA00023143"/>
    </source>
</evidence>
<dbReference type="RefSeq" id="WP_154027043.1">
    <property type="nucleotide sequence ID" value="NZ_LR217695.1"/>
</dbReference>
<dbReference type="Proteomes" id="UP000294404">
    <property type="component" value="Chromosome"/>
</dbReference>
<dbReference type="NCBIfam" id="TIGR00206">
    <property type="entry name" value="fliF"/>
    <property type="match status" value="1"/>
</dbReference>
<evidence type="ECO:0000256" key="11">
    <source>
        <dbReference type="ARBA" id="ARBA00025936"/>
    </source>
</evidence>
<evidence type="ECO:0000259" key="13">
    <source>
        <dbReference type="Pfam" id="PF01514"/>
    </source>
</evidence>
<evidence type="ECO:0000256" key="1">
    <source>
        <dbReference type="ARBA" id="ARBA00003820"/>
    </source>
</evidence>
<proteinExistence type="inferred from homology"/>
<sequence length="560" mass="65425">MDVINNVLLKIKKKWHTFLMYVSHRLKFIIFIFSIIFFFISAIFFWFNKINYVVLYDNLSDTDGQWITSQLKDMNISYRFRNSYKTLLVPSDKVHELHFSLINNQDIKKKTDGFKLLDKEKFGISQFHENINYHRGLEGELSKTLEHIFPIKYARVHLVCKKDSDFFRDKQIPSASVIITLFPNTQLNSEQIDAITLLLAGSVPDLSADRIVVVNQFGNVLNKFTLNQSKFFKFNKYKKINTLEEYYSSCINKILFPIYGSKNIIAHVTADVNFNHINSRQSNLDYIQKNSSLKKLPDNISDLISCKNQHNSLNNSVSQLILELLSMKFLYKFYIKNFLMNNSFYNDNVLNKKFVYSNNFIIPSNSNTTNKIKKKIIDFNSVSANNIVSFPGFKKSDIRHLTITVLINYKQNDIGIFTPLSTNELQDIEKLVKSVIDFSDSRGDCINIINCMFSTSQIPLNQNNALINMNFNFNYLLVILLGILIIIFIIFLFVQEITVSKNQKKYLKPLSNNNLNLENRSDQKLNQLNLNINRTVTKDDIFNKNPKIIEQIIRYWMNKK</sequence>
<evidence type="ECO:0000313" key="15">
    <source>
        <dbReference type="EMBL" id="VFP78027.1"/>
    </source>
</evidence>
<evidence type="ECO:0000256" key="4">
    <source>
        <dbReference type="ARBA" id="ARBA00007971"/>
    </source>
</evidence>
<evidence type="ECO:0000256" key="8">
    <source>
        <dbReference type="ARBA" id="ARBA00022989"/>
    </source>
</evidence>
<keyword evidence="9 12" id="KW-0472">Membrane</keyword>
<keyword evidence="8 12" id="KW-1133">Transmembrane helix</keyword>
<evidence type="ECO:0000256" key="6">
    <source>
        <dbReference type="ARBA" id="ARBA00022475"/>
    </source>
</evidence>
<keyword evidence="6" id="KW-1003">Cell membrane</keyword>
<keyword evidence="7 12" id="KW-0812">Transmembrane</keyword>
<dbReference type="PRINTS" id="PR01009">
    <property type="entry name" value="FLGMRINGFLIF"/>
</dbReference>
<keyword evidence="15" id="KW-0282">Flagellum</keyword>